<proteinExistence type="inferred from homology"/>
<dbReference type="Gene3D" id="3.40.640.10">
    <property type="entry name" value="Type I PLP-dependent aspartate aminotransferase-like (Major domain)"/>
    <property type="match status" value="1"/>
</dbReference>
<comment type="caution">
    <text evidence="9">The sequence shown here is derived from an EMBL/GenBank/DDBJ whole genome shotgun (WGS) entry which is preliminary data.</text>
</comment>
<accession>A0A099T567</accession>
<dbReference type="EC" id="2.6.1.9" evidence="7"/>
<evidence type="ECO:0000256" key="2">
    <source>
        <dbReference type="ARBA" id="ARBA00022576"/>
    </source>
</evidence>
<dbReference type="Pfam" id="PF00155">
    <property type="entry name" value="Aminotran_1_2"/>
    <property type="match status" value="1"/>
</dbReference>
<dbReference type="GO" id="GO:0004400">
    <property type="term" value="F:histidinol-phosphate transaminase activity"/>
    <property type="evidence" value="ECO:0007669"/>
    <property type="project" value="UniProtKB-UniRule"/>
</dbReference>
<sequence length="362" mass="39508">MYLPRYELIKEEIASIAKYVPGKSIDDIVRAYGLDPASVIKLGSNENPLGPSPKAVEALIKDAQGISIYPSADARELVEAISEYTGIDADHIVASGPGMDGLLDGLTRLVISRGDEVILTTPTFSYYEISARANGAVPVYVQREEDFSVDVENVLDAITPRTKIIFLCSPNNPSGNVVPEEDILRIAEATEALVFVDEAYVEFSDRNIAHLVPKYDNIIVGRTFSKAFGLAGMRIGYGMLPIWLKEEYMKIATPFNVSSTAVAAGVAALSDTEHLNKSIELARTGKKYLQDNIPFKVYDTQANFVLVDVAPHKARDVTTELLKKGIIVRDCTSFANAGDSLIRITIGTEEQNKRVVEGFSSI</sequence>
<dbReference type="SUPFAM" id="SSF53383">
    <property type="entry name" value="PLP-dependent transferases"/>
    <property type="match status" value="1"/>
</dbReference>
<dbReference type="NCBIfam" id="TIGR01141">
    <property type="entry name" value="hisC"/>
    <property type="match status" value="1"/>
</dbReference>
<comment type="catalytic activity">
    <reaction evidence="7">
        <text>L-histidinol phosphate + 2-oxoglutarate = 3-(imidazol-4-yl)-2-oxopropyl phosphate + L-glutamate</text>
        <dbReference type="Rhea" id="RHEA:23744"/>
        <dbReference type="ChEBI" id="CHEBI:16810"/>
        <dbReference type="ChEBI" id="CHEBI:29985"/>
        <dbReference type="ChEBI" id="CHEBI:57766"/>
        <dbReference type="ChEBI" id="CHEBI:57980"/>
        <dbReference type="EC" id="2.6.1.9"/>
    </reaction>
</comment>
<dbReference type="UniPathway" id="UPA00031">
    <property type="reaction ID" value="UER00012"/>
</dbReference>
<organism evidence="9 10">
    <name type="scientific">Methanococcoides methylutens</name>
    <dbReference type="NCBI Taxonomy" id="2226"/>
    <lineage>
        <taxon>Archaea</taxon>
        <taxon>Methanobacteriati</taxon>
        <taxon>Methanobacteriota</taxon>
        <taxon>Stenosarchaea group</taxon>
        <taxon>Methanomicrobia</taxon>
        <taxon>Methanosarcinales</taxon>
        <taxon>Methanosarcinaceae</taxon>
        <taxon>Methanococcoides</taxon>
    </lineage>
</organism>
<dbReference type="GO" id="GO:0000105">
    <property type="term" value="P:L-histidine biosynthetic process"/>
    <property type="evidence" value="ECO:0007669"/>
    <property type="project" value="UniProtKB-UniRule"/>
</dbReference>
<dbReference type="PANTHER" id="PTHR42885">
    <property type="entry name" value="HISTIDINOL-PHOSPHATE AMINOTRANSFERASE-RELATED"/>
    <property type="match status" value="1"/>
</dbReference>
<keyword evidence="6 7" id="KW-0368">Histidine biosynthesis</keyword>
<evidence type="ECO:0000313" key="9">
    <source>
        <dbReference type="EMBL" id="KGK99303.1"/>
    </source>
</evidence>
<evidence type="ECO:0000256" key="3">
    <source>
        <dbReference type="ARBA" id="ARBA00022605"/>
    </source>
</evidence>
<evidence type="ECO:0000259" key="8">
    <source>
        <dbReference type="Pfam" id="PF00155"/>
    </source>
</evidence>
<keyword evidence="2 7" id="KW-0032">Aminotransferase</keyword>
<dbReference type="HAMAP" id="MF_01023">
    <property type="entry name" value="HisC_aminotrans_2"/>
    <property type="match status" value="1"/>
</dbReference>
<dbReference type="InterPro" id="IPR015424">
    <property type="entry name" value="PyrdxlP-dep_Trfase"/>
</dbReference>
<keyword evidence="3 7" id="KW-0028">Amino-acid biosynthesis</keyword>
<reference evidence="9 10" key="1">
    <citation type="submission" date="2014-09" db="EMBL/GenBank/DDBJ databases">
        <title>Draft genome sequence of an obligately methylotrophic methanogen, Methanococcoides methylutens, isolated from marine sediment.</title>
        <authorList>
            <person name="Guan Y."/>
            <person name="Ngugi D.K."/>
            <person name="Blom J."/>
            <person name="Ali S."/>
            <person name="Ferry J.G."/>
            <person name="Stingl U."/>
        </authorList>
    </citation>
    <scope>NUCLEOTIDE SEQUENCE [LARGE SCALE GENOMIC DNA]</scope>
    <source>
        <strain evidence="9 10">DSM 2657</strain>
    </source>
</reference>
<dbReference type="PANTHER" id="PTHR42885:SF2">
    <property type="entry name" value="HISTIDINOL-PHOSPHATE AMINOTRANSFERASE"/>
    <property type="match status" value="1"/>
</dbReference>
<dbReference type="InterPro" id="IPR015422">
    <property type="entry name" value="PyrdxlP-dep_Trfase_small"/>
</dbReference>
<evidence type="ECO:0000313" key="10">
    <source>
        <dbReference type="Proteomes" id="UP000029859"/>
    </source>
</evidence>
<keyword evidence="4 7" id="KW-0808">Transferase</keyword>
<dbReference type="AlphaFoldDB" id="A0A099T567"/>
<dbReference type="PROSITE" id="PS00599">
    <property type="entry name" value="AA_TRANSFER_CLASS_2"/>
    <property type="match status" value="1"/>
</dbReference>
<comment type="similarity">
    <text evidence="7">Belongs to the class-II pyridoxal-phosphate-dependent aminotransferase family. Histidinol-phosphate aminotransferase subfamily.</text>
</comment>
<keyword evidence="10" id="KW-1185">Reference proteome</keyword>
<keyword evidence="5 7" id="KW-0663">Pyridoxal phosphate</keyword>
<evidence type="ECO:0000256" key="4">
    <source>
        <dbReference type="ARBA" id="ARBA00022679"/>
    </source>
</evidence>
<dbReference type="EMBL" id="JRHO01000009">
    <property type="protein sequence ID" value="KGK99303.1"/>
    <property type="molecule type" value="Genomic_DNA"/>
</dbReference>
<feature type="modified residue" description="N6-(pyridoxal phosphate)lysine" evidence="7">
    <location>
        <position position="226"/>
    </location>
</feature>
<dbReference type="GO" id="GO:0030170">
    <property type="term" value="F:pyridoxal phosphate binding"/>
    <property type="evidence" value="ECO:0007669"/>
    <property type="project" value="InterPro"/>
</dbReference>
<dbReference type="CDD" id="cd00609">
    <property type="entry name" value="AAT_like"/>
    <property type="match status" value="1"/>
</dbReference>
<dbReference type="Proteomes" id="UP000029859">
    <property type="component" value="Unassembled WGS sequence"/>
</dbReference>
<evidence type="ECO:0000256" key="7">
    <source>
        <dbReference type="HAMAP-Rule" id="MF_01023"/>
    </source>
</evidence>
<dbReference type="Gene3D" id="3.90.1150.10">
    <property type="entry name" value="Aspartate Aminotransferase, domain 1"/>
    <property type="match status" value="1"/>
</dbReference>
<evidence type="ECO:0000256" key="6">
    <source>
        <dbReference type="ARBA" id="ARBA00023102"/>
    </source>
</evidence>
<protein>
    <recommendedName>
        <fullName evidence="7">Histidinol-phosphate aminotransferase</fullName>
        <ecNumber evidence="7">2.6.1.9</ecNumber>
    </recommendedName>
    <alternativeName>
        <fullName evidence="7">Imidazole acetol-phosphate transaminase</fullName>
    </alternativeName>
</protein>
<comment type="pathway">
    <text evidence="7">Amino-acid biosynthesis; L-histidine biosynthesis; L-histidine from 5-phospho-alpha-D-ribose 1-diphosphate: step 7/9.</text>
</comment>
<dbReference type="InterPro" id="IPR001917">
    <property type="entry name" value="Aminotrans_II_pyridoxalP_BS"/>
</dbReference>
<dbReference type="InterPro" id="IPR004839">
    <property type="entry name" value="Aminotransferase_I/II_large"/>
</dbReference>
<feature type="domain" description="Aminotransferase class I/classII large" evidence="8">
    <location>
        <begin position="38"/>
        <end position="357"/>
    </location>
</feature>
<evidence type="ECO:0000256" key="1">
    <source>
        <dbReference type="ARBA" id="ARBA00001933"/>
    </source>
</evidence>
<evidence type="ECO:0000256" key="5">
    <source>
        <dbReference type="ARBA" id="ARBA00022898"/>
    </source>
</evidence>
<dbReference type="InterPro" id="IPR005861">
    <property type="entry name" value="HisP_aminotrans"/>
</dbReference>
<comment type="cofactor">
    <cofactor evidence="1 7">
        <name>pyridoxal 5'-phosphate</name>
        <dbReference type="ChEBI" id="CHEBI:597326"/>
    </cofactor>
</comment>
<name>A0A099T567_METMT</name>
<dbReference type="InterPro" id="IPR015421">
    <property type="entry name" value="PyrdxlP-dep_Trfase_major"/>
</dbReference>
<gene>
    <name evidence="7" type="primary">hisC</name>
    <name evidence="9" type="ORF">LI82_04620</name>
</gene>